<keyword evidence="2 12" id="KW-0723">Serine/threonine-protein kinase</keyword>
<dbReference type="Pfam" id="PF00069">
    <property type="entry name" value="Pkinase"/>
    <property type="match status" value="1"/>
</dbReference>
<evidence type="ECO:0000256" key="2">
    <source>
        <dbReference type="ARBA" id="ARBA00022527"/>
    </source>
</evidence>
<dbReference type="RefSeq" id="WP_190471779.1">
    <property type="nucleotide sequence ID" value="NZ_JACJPW010000094.1"/>
</dbReference>
<dbReference type="SMART" id="SM00220">
    <property type="entry name" value="S_TKc"/>
    <property type="match status" value="1"/>
</dbReference>
<evidence type="ECO:0000256" key="3">
    <source>
        <dbReference type="ARBA" id="ARBA00022679"/>
    </source>
</evidence>
<evidence type="ECO:0000256" key="1">
    <source>
        <dbReference type="ARBA" id="ARBA00012513"/>
    </source>
</evidence>
<organism evidence="12 13">
    <name type="scientific">Aerosakkonema funiforme FACHB-1375</name>
    <dbReference type="NCBI Taxonomy" id="2949571"/>
    <lineage>
        <taxon>Bacteria</taxon>
        <taxon>Bacillati</taxon>
        <taxon>Cyanobacteriota</taxon>
        <taxon>Cyanophyceae</taxon>
        <taxon>Oscillatoriophycideae</taxon>
        <taxon>Aerosakkonematales</taxon>
        <taxon>Aerosakkonemataceae</taxon>
        <taxon>Aerosakkonema</taxon>
    </lineage>
</organism>
<evidence type="ECO:0000256" key="9">
    <source>
        <dbReference type="PROSITE-ProRule" id="PRU10141"/>
    </source>
</evidence>
<evidence type="ECO:0000256" key="4">
    <source>
        <dbReference type="ARBA" id="ARBA00022741"/>
    </source>
</evidence>
<protein>
    <recommendedName>
        <fullName evidence="1">non-specific serine/threonine protein kinase</fullName>
        <ecNumber evidence="1">2.7.11.1</ecNumber>
    </recommendedName>
</protein>
<keyword evidence="10" id="KW-0812">Transmembrane</keyword>
<gene>
    <name evidence="12" type="ORF">H6G03_27415</name>
</gene>
<dbReference type="InterPro" id="IPR011009">
    <property type="entry name" value="Kinase-like_dom_sf"/>
</dbReference>
<evidence type="ECO:0000256" key="6">
    <source>
        <dbReference type="ARBA" id="ARBA00022840"/>
    </source>
</evidence>
<dbReference type="SUPFAM" id="SSF56112">
    <property type="entry name" value="Protein kinase-like (PK-like)"/>
    <property type="match status" value="1"/>
</dbReference>
<dbReference type="Gene3D" id="3.30.200.20">
    <property type="entry name" value="Phosphorylase Kinase, domain 1"/>
    <property type="match status" value="1"/>
</dbReference>
<feature type="transmembrane region" description="Helical" evidence="10">
    <location>
        <begin position="435"/>
        <end position="456"/>
    </location>
</feature>
<sequence>MSYCLNPDTKDCQKPENPDNTRFCQSCGSKLRLKDRYRAIKVLGKGGFGKTFLAVDEHNGDKCVIKQLLVPPEVQNNPAQLQTYIRLFEREAKQLAELGIHPQIPTLFDYLEQGLEKANQSAYLQSQKYLYLIQEFIEGQDLLEELTQQGAFNEKQIREFLKELLPVLKFIHDKNVIHRDIKPQNIMRRKSDRQLVLIDFGIAKEFTTTYSGQAGTTVSVLVGTPGYAPKEQVQYGKVYPATDLYSLAASCIHLLTRIPPHNLYDPQQDYWIWRQHLAKPISSHLGQILDKLLKESVRERYQSADEVIKEFIPEVRLSQSSLTFTATKINQILTQTIKITNSIPDTLLEGRWEVAPHPNDPPHTPNTHAWISFSPAQFASDQIDCKITVDTSKLQADQAGERQILLHTNSSPNTYILTVKVQTAPLPIANKQLPYGSLSVLFVTCFGVAWVGALAWGMPGAAFGAGIGALIGVFAGAVTEASIDGGLGFGLGALAGYSTKSGKGSSVVELVVGMMAGSVAGSICGLIGSSLALAKGDVPFFMALVWIVVVSVVGFIAGLVARTIAKNLVTEWFVVVISILTVGLGISLGIGFIVGFLNLLIILALAGTGLPLATMIFYPILRRRRLIVKYQQSQQHLIKP</sequence>
<dbReference type="EC" id="2.7.11.1" evidence="1"/>
<reference evidence="12" key="2">
    <citation type="submission" date="2020-08" db="EMBL/GenBank/DDBJ databases">
        <authorList>
            <person name="Chen M."/>
            <person name="Teng W."/>
            <person name="Zhao L."/>
            <person name="Hu C."/>
            <person name="Zhou Y."/>
            <person name="Han B."/>
            <person name="Song L."/>
            <person name="Shu W."/>
        </authorList>
    </citation>
    <scope>NUCLEOTIDE SEQUENCE</scope>
    <source>
        <strain evidence="12">FACHB-1375</strain>
    </source>
</reference>
<dbReference type="Proteomes" id="UP000641646">
    <property type="component" value="Unassembled WGS sequence"/>
</dbReference>
<evidence type="ECO:0000256" key="8">
    <source>
        <dbReference type="ARBA" id="ARBA00048679"/>
    </source>
</evidence>
<dbReference type="NCBIfam" id="NF045510">
    <property type="entry name" value="4Cys_prefix_kin"/>
    <property type="match status" value="1"/>
</dbReference>
<dbReference type="Gene3D" id="1.10.510.10">
    <property type="entry name" value="Transferase(Phosphotransferase) domain 1"/>
    <property type="match status" value="1"/>
</dbReference>
<dbReference type="PROSITE" id="PS50011">
    <property type="entry name" value="PROTEIN_KINASE_DOM"/>
    <property type="match status" value="1"/>
</dbReference>
<keyword evidence="4 9" id="KW-0547">Nucleotide-binding</keyword>
<dbReference type="GO" id="GO:0004674">
    <property type="term" value="F:protein serine/threonine kinase activity"/>
    <property type="evidence" value="ECO:0007669"/>
    <property type="project" value="UniProtKB-KW"/>
</dbReference>
<dbReference type="AlphaFoldDB" id="A0A926VIX9"/>
<feature type="transmembrane region" description="Helical" evidence="10">
    <location>
        <begin position="462"/>
        <end position="495"/>
    </location>
</feature>
<reference evidence="12" key="1">
    <citation type="journal article" date="2015" name="ISME J.">
        <title>Draft Genome Sequence of Streptomyces incarnatus NRRL8089, which Produces the Nucleoside Antibiotic Sinefungin.</title>
        <authorList>
            <person name="Oshima K."/>
            <person name="Hattori M."/>
            <person name="Shimizu H."/>
            <person name="Fukuda K."/>
            <person name="Nemoto M."/>
            <person name="Inagaki K."/>
            <person name="Tamura T."/>
        </authorList>
    </citation>
    <scope>NUCLEOTIDE SEQUENCE</scope>
    <source>
        <strain evidence="12">FACHB-1375</strain>
    </source>
</reference>
<name>A0A926VIX9_9CYAN</name>
<dbReference type="PROSITE" id="PS00107">
    <property type="entry name" value="PROTEIN_KINASE_ATP"/>
    <property type="match status" value="1"/>
</dbReference>
<accession>A0A926VIX9</accession>
<keyword evidence="10" id="KW-0472">Membrane</keyword>
<comment type="catalytic activity">
    <reaction evidence="8">
        <text>L-seryl-[protein] + ATP = O-phospho-L-seryl-[protein] + ADP + H(+)</text>
        <dbReference type="Rhea" id="RHEA:17989"/>
        <dbReference type="Rhea" id="RHEA-COMP:9863"/>
        <dbReference type="Rhea" id="RHEA-COMP:11604"/>
        <dbReference type="ChEBI" id="CHEBI:15378"/>
        <dbReference type="ChEBI" id="CHEBI:29999"/>
        <dbReference type="ChEBI" id="CHEBI:30616"/>
        <dbReference type="ChEBI" id="CHEBI:83421"/>
        <dbReference type="ChEBI" id="CHEBI:456216"/>
        <dbReference type="EC" id="2.7.11.1"/>
    </reaction>
</comment>
<evidence type="ECO:0000259" key="11">
    <source>
        <dbReference type="PROSITE" id="PS50011"/>
    </source>
</evidence>
<dbReference type="PANTHER" id="PTHR24363:SF0">
    <property type="entry name" value="SERINE_THREONINE KINASE LIKE DOMAIN CONTAINING 1"/>
    <property type="match status" value="1"/>
</dbReference>
<dbReference type="PANTHER" id="PTHR24363">
    <property type="entry name" value="SERINE/THREONINE PROTEIN KINASE"/>
    <property type="match status" value="1"/>
</dbReference>
<feature type="binding site" evidence="9">
    <location>
        <position position="66"/>
    </location>
    <ligand>
        <name>ATP</name>
        <dbReference type="ChEBI" id="CHEBI:30616"/>
    </ligand>
</feature>
<evidence type="ECO:0000256" key="5">
    <source>
        <dbReference type="ARBA" id="ARBA00022777"/>
    </source>
</evidence>
<keyword evidence="6 9" id="KW-0067">ATP-binding</keyword>
<keyword evidence="13" id="KW-1185">Reference proteome</keyword>
<dbReference type="CDD" id="cd14014">
    <property type="entry name" value="STKc_PknB_like"/>
    <property type="match status" value="1"/>
</dbReference>
<feature type="domain" description="Protein kinase" evidence="11">
    <location>
        <begin position="37"/>
        <end position="312"/>
    </location>
</feature>
<keyword evidence="10" id="KW-1133">Transmembrane helix</keyword>
<keyword evidence="5 12" id="KW-0418">Kinase</keyword>
<evidence type="ECO:0000256" key="7">
    <source>
        <dbReference type="ARBA" id="ARBA00047899"/>
    </source>
</evidence>
<feature type="transmembrane region" description="Helical" evidence="10">
    <location>
        <begin position="540"/>
        <end position="560"/>
    </location>
</feature>
<comment type="caution">
    <text evidence="12">The sequence shown here is derived from an EMBL/GenBank/DDBJ whole genome shotgun (WGS) entry which is preliminary data.</text>
</comment>
<feature type="transmembrane region" description="Helical" evidence="10">
    <location>
        <begin position="572"/>
        <end position="594"/>
    </location>
</feature>
<evidence type="ECO:0000256" key="10">
    <source>
        <dbReference type="SAM" id="Phobius"/>
    </source>
</evidence>
<proteinExistence type="predicted"/>
<dbReference type="InterPro" id="IPR000719">
    <property type="entry name" value="Prot_kinase_dom"/>
</dbReference>
<keyword evidence="3" id="KW-0808">Transferase</keyword>
<comment type="catalytic activity">
    <reaction evidence="7">
        <text>L-threonyl-[protein] + ATP = O-phospho-L-threonyl-[protein] + ADP + H(+)</text>
        <dbReference type="Rhea" id="RHEA:46608"/>
        <dbReference type="Rhea" id="RHEA-COMP:11060"/>
        <dbReference type="Rhea" id="RHEA-COMP:11605"/>
        <dbReference type="ChEBI" id="CHEBI:15378"/>
        <dbReference type="ChEBI" id="CHEBI:30013"/>
        <dbReference type="ChEBI" id="CHEBI:30616"/>
        <dbReference type="ChEBI" id="CHEBI:61977"/>
        <dbReference type="ChEBI" id="CHEBI:456216"/>
        <dbReference type="EC" id="2.7.11.1"/>
    </reaction>
</comment>
<dbReference type="EMBL" id="JACJPW010000094">
    <property type="protein sequence ID" value="MBD2184756.1"/>
    <property type="molecule type" value="Genomic_DNA"/>
</dbReference>
<evidence type="ECO:0000313" key="13">
    <source>
        <dbReference type="Proteomes" id="UP000641646"/>
    </source>
</evidence>
<dbReference type="InterPro" id="IPR017441">
    <property type="entry name" value="Protein_kinase_ATP_BS"/>
</dbReference>
<dbReference type="GO" id="GO:0005524">
    <property type="term" value="F:ATP binding"/>
    <property type="evidence" value="ECO:0007669"/>
    <property type="project" value="UniProtKB-UniRule"/>
</dbReference>
<evidence type="ECO:0000313" key="12">
    <source>
        <dbReference type="EMBL" id="MBD2184756.1"/>
    </source>
</evidence>
<feature type="transmembrane region" description="Helical" evidence="10">
    <location>
        <begin position="600"/>
        <end position="621"/>
    </location>
</feature>